<evidence type="ECO:0000256" key="1">
    <source>
        <dbReference type="ARBA" id="ARBA00022801"/>
    </source>
</evidence>
<dbReference type="Proteomes" id="UP000252174">
    <property type="component" value="Unassembled WGS sequence"/>
</dbReference>
<dbReference type="RefSeq" id="WP_114483825.1">
    <property type="nucleotide sequence ID" value="NZ_QPJU01000008.1"/>
</dbReference>
<dbReference type="InterPro" id="IPR046879">
    <property type="entry name" value="KANL3/Tex30_Abhydrolase"/>
</dbReference>
<dbReference type="Gene3D" id="3.40.50.1820">
    <property type="entry name" value="alpha/beta hydrolase"/>
    <property type="match status" value="1"/>
</dbReference>
<dbReference type="InterPro" id="IPR050261">
    <property type="entry name" value="FrsA_esterase"/>
</dbReference>
<name>A0A369AHH1_9BURK</name>
<dbReference type="SUPFAM" id="SSF53474">
    <property type="entry name" value="alpha/beta-Hydrolases"/>
    <property type="match status" value="1"/>
</dbReference>
<dbReference type="PANTHER" id="PTHR22946">
    <property type="entry name" value="DIENELACTONE HYDROLASE DOMAIN-CONTAINING PROTEIN-RELATED"/>
    <property type="match status" value="1"/>
</dbReference>
<keyword evidence="4" id="KW-1185">Reference proteome</keyword>
<dbReference type="AlphaFoldDB" id="A0A369AHH1"/>
<dbReference type="OrthoDB" id="9810066at2"/>
<proteinExistence type="predicted"/>
<protein>
    <submittedName>
        <fullName evidence="3">Dienelactone hydrolase</fullName>
    </submittedName>
</protein>
<dbReference type="PANTHER" id="PTHR22946:SF9">
    <property type="entry name" value="POLYKETIDE TRANSFERASE AF380"/>
    <property type="match status" value="1"/>
</dbReference>
<dbReference type="InterPro" id="IPR029058">
    <property type="entry name" value="AB_hydrolase_fold"/>
</dbReference>
<evidence type="ECO:0000313" key="3">
    <source>
        <dbReference type="EMBL" id="RCX08545.1"/>
    </source>
</evidence>
<sequence>MTKPSPNAPGGSHAAGSLEQLVHIPAGAAAIEGALALPAAAAGLVLFAHGSGSSRHSPRNNYVARVLRERGLGTLLLDLLTPEEDQDVRTRFDIPLLTERLRAATRWVRAQPATQALPLGYFGASTGAAAALMAAAALGPQVQAVVSRGGRPDLAGHAQLARLQCPVLLLVGGRDEEVLALNRLAAAQMRCPHEIVVIPGATHLFEEPGTLEAVAQCAADWFVRYLTRSAR</sequence>
<reference evidence="3 4" key="1">
    <citation type="submission" date="2018-07" db="EMBL/GenBank/DDBJ databases">
        <title>Genomic Encyclopedia of Type Strains, Phase IV (KMG-IV): sequencing the most valuable type-strain genomes for metagenomic binning, comparative biology and taxonomic classification.</title>
        <authorList>
            <person name="Goeker M."/>
        </authorList>
    </citation>
    <scope>NUCLEOTIDE SEQUENCE [LARGE SCALE GENOMIC DNA]</scope>
    <source>
        <strain evidence="3 4">DSM 100911</strain>
    </source>
</reference>
<organism evidence="3 4">
    <name type="scientific">Extensimonas vulgaris</name>
    <dbReference type="NCBI Taxonomy" id="1031594"/>
    <lineage>
        <taxon>Bacteria</taxon>
        <taxon>Pseudomonadati</taxon>
        <taxon>Pseudomonadota</taxon>
        <taxon>Betaproteobacteria</taxon>
        <taxon>Burkholderiales</taxon>
        <taxon>Comamonadaceae</taxon>
        <taxon>Extensimonas</taxon>
    </lineage>
</organism>
<gene>
    <name evidence="3" type="ORF">DFR45_10845</name>
</gene>
<dbReference type="EMBL" id="QPJU01000008">
    <property type="protein sequence ID" value="RCX08545.1"/>
    <property type="molecule type" value="Genomic_DNA"/>
</dbReference>
<accession>A0A369AHH1</accession>
<comment type="caution">
    <text evidence="3">The sequence shown here is derived from an EMBL/GenBank/DDBJ whole genome shotgun (WGS) entry which is preliminary data.</text>
</comment>
<feature type="domain" description="KANL3/Tex30 alpha/beta hydrolase-like" evidence="2">
    <location>
        <begin position="44"/>
        <end position="208"/>
    </location>
</feature>
<keyword evidence="1 3" id="KW-0378">Hydrolase</keyword>
<evidence type="ECO:0000259" key="2">
    <source>
        <dbReference type="Pfam" id="PF20408"/>
    </source>
</evidence>
<dbReference type="GO" id="GO:0052689">
    <property type="term" value="F:carboxylic ester hydrolase activity"/>
    <property type="evidence" value="ECO:0007669"/>
    <property type="project" value="UniProtKB-ARBA"/>
</dbReference>
<evidence type="ECO:0000313" key="4">
    <source>
        <dbReference type="Proteomes" id="UP000252174"/>
    </source>
</evidence>
<dbReference type="Pfam" id="PF20408">
    <property type="entry name" value="Abhydrolase_11"/>
    <property type="match status" value="1"/>
</dbReference>